<dbReference type="Proteomes" id="UP000244225">
    <property type="component" value="Unassembled WGS sequence"/>
</dbReference>
<evidence type="ECO:0000313" key="2">
    <source>
        <dbReference type="Proteomes" id="UP000244225"/>
    </source>
</evidence>
<proteinExistence type="predicted"/>
<reference evidence="1 2" key="1">
    <citation type="submission" date="2018-04" db="EMBL/GenBank/DDBJ databases">
        <title>Genomic Encyclopedia of Archaeal and Bacterial Type Strains, Phase II (KMG-II): from individual species to whole genera.</title>
        <authorList>
            <person name="Goeker M."/>
        </authorList>
    </citation>
    <scope>NUCLEOTIDE SEQUENCE [LARGE SCALE GENOMIC DNA]</scope>
    <source>
        <strain evidence="1 2">DSM 100162</strain>
    </source>
</reference>
<dbReference type="OrthoDB" id="875821at2"/>
<dbReference type="AlphaFoldDB" id="A0A2T5YD36"/>
<gene>
    <name evidence="1" type="ORF">C8N40_111103</name>
</gene>
<accession>A0A2T5YD36</accession>
<protein>
    <submittedName>
        <fullName evidence="1">HK97 family phage portal protein</fullName>
    </submittedName>
</protein>
<keyword evidence="2" id="KW-1185">Reference proteome</keyword>
<dbReference type="InterPro" id="IPR006944">
    <property type="entry name" value="Phage/GTA_portal"/>
</dbReference>
<dbReference type="EMBL" id="QBKI01000011">
    <property type="protein sequence ID" value="PTX14438.1"/>
    <property type="molecule type" value="Genomic_DNA"/>
</dbReference>
<organism evidence="1 2">
    <name type="scientific">Pontibacter mucosus</name>
    <dbReference type="NCBI Taxonomy" id="1649266"/>
    <lineage>
        <taxon>Bacteria</taxon>
        <taxon>Pseudomonadati</taxon>
        <taxon>Bacteroidota</taxon>
        <taxon>Cytophagia</taxon>
        <taxon>Cytophagales</taxon>
        <taxon>Hymenobacteraceae</taxon>
        <taxon>Pontibacter</taxon>
    </lineage>
</organism>
<dbReference type="Pfam" id="PF04860">
    <property type="entry name" value="Phage_portal"/>
    <property type="match status" value="1"/>
</dbReference>
<name>A0A2T5YD36_9BACT</name>
<sequence length="463" mass="52229">MGLLDSFFSGTIQKQVNAELSRYNLQAFRFLADGQPIYLDAKAESYITEGYTAIGAVYECVNLILKKIASSPPIIYEIKDEAKRQKWHNLSKSDSIEQKALALQLKAQAVEEVSPKEIQELLNKPNPLQGYKDYIRQLAGFYLLTGETMAYNVGPLGQKDKIVHSWPLPTHLVDVISGGMFEPIKEYIFKFSTDKTYAFPASDVARIRMFNPLFDVQGSQLRGMSPLRAYLKKLARAKAGDKEVLKQLQNGGAFGILSPKNAQDTLTPAQKDALKQRLIDAKNAKDDLARIFPATVAMDWQQIALSIADQKLLELLQATDEDIYRAYGIPLVYRSTDASTLNNEQHASRKLIYDAVQPIADDLSELLTKIMCEPVNKRLGKKYYIELDTSSLPEMQNDMKAISEWLEKSHELTMNEKREVKGWGRLEAENMDIPLVPKNLTRVDMVHLTDDAFTQGVAQETQQ</sequence>
<dbReference type="RefSeq" id="WP_108213363.1">
    <property type="nucleotide sequence ID" value="NZ_QBKI01000011.1"/>
</dbReference>
<comment type="caution">
    <text evidence="1">The sequence shown here is derived from an EMBL/GenBank/DDBJ whole genome shotgun (WGS) entry which is preliminary data.</text>
</comment>
<evidence type="ECO:0000313" key="1">
    <source>
        <dbReference type="EMBL" id="PTX14438.1"/>
    </source>
</evidence>